<dbReference type="eggNOG" id="ENOG502ZY8F">
    <property type="taxonomic scope" value="Bacteria"/>
</dbReference>
<dbReference type="AlphaFoldDB" id="A0A095SRE3"/>
<dbReference type="RefSeq" id="WP_035128959.1">
    <property type="nucleotide sequence ID" value="NZ_JRHH01000006.1"/>
</dbReference>
<proteinExistence type="predicted"/>
<organism evidence="2 3">
    <name type="scientific">Flavobacterium aquatile LMG 4008 = ATCC 11947</name>
    <dbReference type="NCBI Taxonomy" id="1453498"/>
    <lineage>
        <taxon>Bacteria</taxon>
        <taxon>Pseudomonadati</taxon>
        <taxon>Bacteroidota</taxon>
        <taxon>Flavobacteriia</taxon>
        <taxon>Flavobacteriales</taxon>
        <taxon>Flavobacteriaceae</taxon>
        <taxon>Flavobacterium</taxon>
    </lineage>
</organism>
<dbReference type="EMBL" id="JRHH01000006">
    <property type="protein sequence ID" value="KGD66934.1"/>
    <property type="molecule type" value="Genomic_DNA"/>
</dbReference>
<keyword evidence="1" id="KW-0812">Transmembrane</keyword>
<name>A0A095SRE3_9FLAO</name>
<reference evidence="2 3" key="1">
    <citation type="submission" date="2014-09" db="EMBL/GenBank/DDBJ databases">
        <title>Whole Genome Shotgun of Flavobacterium aquatile LMG 4008.</title>
        <authorList>
            <person name="Gale A.N."/>
            <person name="Pipes S.E."/>
            <person name="Newman J.D."/>
        </authorList>
    </citation>
    <scope>NUCLEOTIDE SEQUENCE [LARGE SCALE GENOMIC DNA]</scope>
    <source>
        <strain evidence="2 3">LMG 4008</strain>
    </source>
</reference>
<feature type="transmembrane region" description="Helical" evidence="1">
    <location>
        <begin position="6"/>
        <end position="23"/>
    </location>
</feature>
<accession>A0A095SRE3</accession>
<protein>
    <recommendedName>
        <fullName evidence="4">Late embryogenesis abundant protein LEA-2 subgroup domain-containing protein</fullName>
    </recommendedName>
</protein>
<keyword evidence="1" id="KW-1133">Transmembrane helix</keyword>
<evidence type="ECO:0000256" key="1">
    <source>
        <dbReference type="SAM" id="Phobius"/>
    </source>
</evidence>
<keyword evidence="3" id="KW-1185">Reference proteome</keyword>
<dbReference type="STRING" id="1453498.LG45_16050"/>
<comment type="caution">
    <text evidence="2">The sequence shown here is derived from an EMBL/GenBank/DDBJ whole genome shotgun (WGS) entry which is preliminary data.</text>
</comment>
<evidence type="ECO:0008006" key="4">
    <source>
        <dbReference type="Google" id="ProtNLM"/>
    </source>
</evidence>
<evidence type="ECO:0000313" key="2">
    <source>
        <dbReference type="EMBL" id="KGD66934.1"/>
    </source>
</evidence>
<sequence length="156" mass="17391">MGIRAKHIVITGALVGVGLLWYSSKVNKWKETMGKLKALPTGFRNFDINFKRMRFNLDVTLFNPTNDNFSPDGVIAVVKRIVLKDKTAKRIATITVNKSFVSVPAKGKFVLKDLTVEIPILENLSNMESLVKITGVKDIQIETILGVLGKEYSIIQ</sequence>
<evidence type="ECO:0000313" key="3">
    <source>
        <dbReference type="Proteomes" id="UP000029554"/>
    </source>
</evidence>
<dbReference type="OrthoDB" id="1349954at2"/>
<gene>
    <name evidence="2" type="ORF">LG45_16050</name>
</gene>
<keyword evidence="1" id="KW-0472">Membrane</keyword>
<dbReference type="Proteomes" id="UP000029554">
    <property type="component" value="Unassembled WGS sequence"/>
</dbReference>